<evidence type="ECO:0000313" key="2">
    <source>
        <dbReference type="Proteomes" id="UP001163835"/>
    </source>
</evidence>
<accession>A0ACC1TR85</accession>
<dbReference type="Proteomes" id="UP001163835">
    <property type="component" value="Unassembled WGS sequence"/>
</dbReference>
<dbReference type="EMBL" id="MU795333">
    <property type="protein sequence ID" value="KAJ3807178.1"/>
    <property type="molecule type" value="Genomic_DNA"/>
</dbReference>
<protein>
    <submittedName>
        <fullName evidence="1">Uncharacterized protein</fullName>
    </submittedName>
</protein>
<organism evidence="1 2">
    <name type="scientific">Lentinula aff. lateritia</name>
    <dbReference type="NCBI Taxonomy" id="2804960"/>
    <lineage>
        <taxon>Eukaryota</taxon>
        <taxon>Fungi</taxon>
        <taxon>Dikarya</taxon>
        <taxon>Basidiomycota</taxon>
        <taxon>Agaricomycotina</taxon>
        <taxon>Agaricomycetes</taxon>
        <taxon>Agaricomycetidae</taxon>
        <taxon>Agaricales</taxon>
        <taxon>Marasmiineae</taxon>
        <taxon>Omphalotaceae</taxon>
        <taxon>Lentinula</taxon>
    </lineage>
</organism>
<reference evidence="1" key="1">
    <citation type="submission" date="2022-09" db="EMBL/GenBank/DDBJ databases">
        <title>A Global Phylogenomic Analysis of the Shiitake Genus Lentinula.</title>
        <authorList>
            <consortium name="DOE Joint Genome Institute"/>
            <person name="Sierra-Patev S."/>
            <person name="Min B."/>
            <person name="Naranjo-Ortiz M."/>
            <person name="Looney B."/>
            <person name="Konkel Z."/>
            <person name="Slot J.C."/>
            <person name="Sakamoto Y."/>
            <person name="Steenwyk J.L."/>
            <person name="Rokas A."/>
            <person name="Carro J."/>
            <person name="Camarero S."/>
            <person name="Ferreira P."/>
            <person name="Molpeceres G."/>
            <person name="Ruiz-Duenas F.J."/>
            <person name="Serrano A."/>
            <person name="Henrissat B."/>
            <person name="Drula E."/>
            <person name="Hughes K.W."/>
            <person name="Mata J.L."/>
            <person name="Ishikawa N.K."/>
            <person name="Vargas-Isla R."/>
            <person name="Ushijima S."/>
            <person name="Smith C.A."/>
            <person name="Ahrendt S."/>
            <person name="Andreopoulos W."/>
            <person name="He G."/>
            <person name="Labutti K."/>
            <person name="Lipzen A."/>
            <person name="Ng V."/>
            <person name="Riley R."/>
            <person name="Sandor L."/>
            <person name="Barry K."/>
            <person name="Martinez A.T."/>
            <person name="Xiao Y."/>
            <person name="Gibbons J.G."/>
            <person name="Terashima K."/>
            <person name="Grigoriev I.V."/>
            <person name="Hibbett D.S."/>
        </authorList>
    </citation>
    <scope>NUCLEOTIDE SEQUENCE</scope>
    <source>
        <strain evidence="1">TMI1499</strain>
    </source>
</reference>
<evidence type="ECO:0000313" key="1">
    <source>
        <dbReference type="EMBL" id="KAJ3807178.1"/>
    </source>
</evidence>
<keyword evidence="2" id="KW-1185">Reference proteome</keyword>
<gene>
    <name evidence="1" type="ORF">F5876DRAFT_68331</name>
</gene>
<sequence>MSLTDCEVVALLKRLPSLFELTVTESKFENALPITLDLVESLHSHERSAISSSVNPILPKLQTLVLEAQVTASEFEREDSTLALIVSRWLPEKTLRGQYRCLVPAVCRVVPIGSSPTRPIQLLEPCDKDSWSEKAVILNTDRPGIKSEGVS</sequence>
<comment type="caution">
    <text evidence="1">The sequence shown here is derived from an EMBL/GenBank/DDBJ whole genome shotgun (WGS) entry which is preliminary data.</text>
</comment>
<name>A0ACC1TR85_9AGAR</name>
<proteinExistence type="predicted"/>